<evidence type="ECO:0000313" key="1">
    <source>
        <dbReference type="EMBL" id="WSB08823.1"/>
    </source>
</evidence>
<sequence length="45" mass="4732">MADHDIEQLVVTRSELGDVMLALDEGPLGLTPAREMSAAPRAPAS</sequence>
<name>A0ABZ1EXK1_9ACTN</name>
<proteinExistence type="predicted"/>
<organism evidence="1 2">
    <name type="scientific">Streptomyces cyaneofuscatus</name>
    <dbReference type="NCBI Taxonomy" id="66883"/>
    <lineage>
        <taxon>Bacteria</taxon>
        <taxon>Bacillati</taxon>
        <taxon>Actinomycetota</taxon>
        <taxon>Actinomycetes</taxon>
        <taxon>Kitasatosporales</taxon>
        <taxon>Streptomycetaceae</taxon>
        <taxon>Streptomyces</taxon>
    </lineage>
</organism>
<keyword evidence="2" id="KW-1185">Reference proteome</keyword>
<reference evidence="1 2" key="1">
    <citation type="submission" date="2022-10" db="EMBL/GenBank/DDBJ databases">
        <title>The complete genomes of actinobacterial strains from the NBC collection.</title>
        <authorList>
            <person name="Joergensen T.S."/>
            <person name="Alvarez Arevalo M."/>
            <person name="Sterndorff E.B."/>
            <person name="Faurdal D."/>
            <person name="Vuksanovic O."/>
            <person name="Mourched A.-S."/>
            <person name="Charusanti P."/>
            <person name="Shaw S."/>
            <person name="Blin K."/>
            <person name="Weber T."/>
        </authorList>
    </citation>
    <scope>NUCLEOTIDE SEQUENCE [LARGE SCALE GENOMIC DNA]</scope>
    <source>
        <strain evidence="1 2">NBC 01792</strain>
    </source>
</reference>
<dbReference type="EMBL" id="CP109083">
    <property type="protein sequence ID" value="WSB08823.1"/>
    <property type="molecule type" value="Genomic_DNA"/>
</dbReference>
<dbReference type="RefSeq" id="WP_326704838.1">
    <property type="nucleotide sequence ID" value="NZ_CP108861.1"/>
</dbReference>
<accession>A0ABZ1EXK1</accession>
<protein>
    <submittedName>
        <fullName evidence="1">Uncharacterized protein</fullName>
    </submittedName>
</protein>
<dbReference type="Proteomes" id="UP001356428">
    <property type="component" value="Chromosome"/>
</dbReference>
<gene>
    <name evidence="1" type="ORF">OG849_16975</name>
</gene>
<evidence type="ECO:0000313" key="2">
    <source>
        <dbReference type="Proteomes" id="UP001356428"/>
    </source>
</evidence>